<evidence type="ECO:0000313" key="1">
    <source>
        <dbReference type="EMBL" id="KGA21683.1"/>
    </source>
</evidence>
<organism evidence="1">
    <name type="scientific">freshwater metagenome</name>
    <dbReference type="NCBI Taxonomy" id="449393"/>
    <lineage>
        <taxon>unclassified sequences</taxon>
        <taxon>metagenomes</taxon>
        <taxon>ecological metagenomes</taxon>
    </lineage>
</organism>
<proteinExistence type="predicted"/>
<protein>
    <submittedName>
        <fullName evidence="1">Uncharacterized protein</fullName>
    </submittedName>
</protein>
<sequence length="73" mass="8172">MAAFDPNEMITRFRDRATAVRKRPLPPIAGEERQLFIANSETDFRDFAIIGDAVASIEDGILTLRIDLNPPSK</sequence>
<comment type="caution">
    <text evidence="1">The sequence shown here is derived from an EMBL/GenBank/DDBJ whole genome shotgun (WGS) entry which is preliminary data.</text>
</comment>
<dbReference type="EMBL" id="JNSL01000002">
    <property type="protein sequence ID" value="KGA21683.1"/>
    <property type="molecule type" value="Genomic_DNA"/>
</dbReference>
<name>A0A094SSB2_9ZZZZ</name>
<dbReference type="AlphaFoldDB" id="A0A094SSB2"/>
<accession>A0A094SSB2</accession>
<reference evidence="1" key="1">
    <citation type="submission" date="2014-06" db="EMBL/GenBank/DDBJ databases">
        <title>Key roles for freshwater Actinobacteria revealed by deep metagenomic sequencing.</title>
        <authorList>
            <person name="Ghai R."/>
            <person name="Mizuno C.M."/>
            <person name="Picazo A."/>
            <person name="Camacho A."/>
            <person name="Rodriguez-Valera F."/>
        </authorList>
    </citation>
    <scope>NUCLEOTIDE SEQUENCE</scope>
</reference>
<gene>
    <name evidence="1" type="ORF">GM51_0605</name>
</gene>